<comment type="subcellular location">
    <subcellularLocation>
        <location evidence="2">Cell membrane</location>
        <topology evidence="2">Multi-pass membrane protein</topology>
    </subcellularLocation>
</comment>
<keyword evidence="4" id="KW-1003">Cell membrane</keyword>
<dbReference type="PRINTS" id="PR00344">
    <property type="entry name" value="BCTRLSENSOR"/>
</dbReference>
<keyword evidence="13" id="KW-1185">Reference proteome</keyword>
<evidence type="ECO:0000256" key="6">
    <source>
        <dbReference type="ARBA" id="ARBA00022679"/>
    </source>
</evidence>
<dbReference type="GO" id="GO:0000155">
    <property type="term" value="F:phosphorelay sensor kinase activity"/>
    <property type="evidence" value="ECO:0007669"/>
    <property type="project" value="InterPro"/>
</dbReference>
<evidence type="ECO:0000256" key="5">
    <source>
        <dbReference type="ARBA" id="ARBA00022553"/>
    </source>
</evidence>
<accession>A0A1H9SR40</accession>
<evidence type="ECO:0000256" key="3">
    <source>
        <dbReference type="ARBA" id="ARBA00012438"/>
    </source>
</evidence>
<keyword evidence="7" id="KW-0547">Nucleotide-binding</keyword>
<keyword evidence="10" id="KW-0812">Transmembrane</keyword>
<dbReference type="Proteomes" id="UP000198885">
    <property type="component" value="Unassembled WGS sequence"/>
</dbReference>
<dbReference type="PROSITE" id="PS50109">
    <property type="entry name" value="HIS_KIN"/>
    <property type="match status" value="1"/>
</dbReference>
<evidence type="ECO:0000313" key="12">
    <source>
        <dbReference type="EMBL" id="SER87344.1"/>
    </source>
</evidence>
<proteinExistence type="predicted"/>
<dbReference type="InterPro" id="IPR036097">
    <property type="entry name" value="HisK_dim/P_sf"/>
</dbReference>
<dbReference type="STRING" id="641238.SAMN04490244_103344"/>
<name>A0A1H9SR40_9RHOB</name>
<dbReference type="InterPro" id="IPR004358">
    <property type="entry name" value="Sig_transdc_His_kin-like_C"/>
</dbReference>
<evidence type="ECO:0000256" key="8">
    <source>
        <dbReference type="ARBA" id="ARBA00022777"/>
    </source>
</evidence>
<dbReference type="SUPFAM" id="SSF47384">
    <property type="entry name" value="Homodimeric domain of signal transducing histidine kinase"/>
    <property type="match status" value="1"/>
</dbReference>
<feature type="transmembrane region" description="Helical" evidence="10">
    <location>
        <begin position="48"/>
        <end position="68"/>
    </location>
</feature>
<dbReference type="InterPro" id="IPR036890">
    <property type="entry name" value="HATPase_C_sf"/>
</dbReference>
<dbReference type="SUPFAM" id="SSF55874">
    <property type="entry name" value="ATPase domain of HSP90 chaperone/DNA topoisomerase II/histidine kinase"/>
    <property type="match status" value="1"/>
</dbReference>
<evidence type="ECO:0000256" key="1">
    <source>
        <dbReference type="ARBA" id="ARBA00000085"/>
    </source>
</evidence>
<dbReference type="GO" id="GO:0005886">
    <property type="term" value="C:plasma membrane"/>
    <property type="evidence" value="ECO:0007669"/>
    <property type="project" value="UniProtKB-SubCell"/>
</dbReference>
<comment type="catalytic activity">
    <reaction evidence="1">
        <text>ATP + protein L-histidine = ADP + protein N-phospho-L-histidine.</text>
        <dbReference type="EC" id="2.7.13.3"/>
    </reaction>
</comment>
<evidence type="ECO:0000256" key="7">
    <source>
        <dbReference type="ARBA" id="ARBA00022741"/>
    </source>
</evidence>
<dbReference type="InterPro" id="IPR003661">
    <property type="entry name" value="HisK_dim/P_dom"/>
</dbReference>
<dbReference type="AlphaFoldDB" id="A0A1H9SR40"/>
<sequence length="440" mass="47860">MSDQIAPAEAAANRQNLILLTQLRWIAAAGQIATILTAHYALGIPLPVGPMASVVALLLVLNIGTLWRHRRKPDVLNGEILAQILLDVAALSAQLHFSGGAANPFVMLYLLQIILGAVLLTPRAAWALVALTVLSFAALMFDPLSRDLRLAPDGNLPRLHVIGSLICFLLTAGLLVYFIGRIGRNLRARDRRLSDLSRQAVEEEHIVRLGLLASGAAHELGTPLAVLSVILGDWQRTPHFADDPDLAEDMREMQVQLDRCKDIVSGILVSSGEMRGETVSRTSVTTFLGETVAEWRATRPTGRIEFQDRFHPDQQILYDPALRQVIASLFDNAFEATPDMIRVTAEREDDALVLTVEDRGPGFDADMLESFGRPYASTKGRPGGGLGLYLVVNVMRKLGGNVVARNREEGGASVILTLPIDRLSPENAIGGQTHASHRRG</sequence>
<dbReference type="PANTHER" id="PTHR44936:SF10">
    <property type="entry name" value="SENSOR PROTEIN RSTB"/>
    <property type="match status" value="1"/>
</dbReference>
<dbReference type="Gene3D" id="1.10.287.130">
    <property type="match status" value="1"/>
</dbReference>
<dbReference type="EMBL" id="FOGU01000003">
    <property type="protein sequence ID" value="SER87344.1"/>
    <property type="molecule type" value="Genomic_DNA"/>
</dbReference>
<evidence type="ECO:0000256" key="4">
    <source>
        <dbReference type="ARBA" id="ARBA00022475"/>
    </source>
</evidence>
<dbReference type="EC" id="2.7.13.3" evidence="3"/>
<dbReference type="InterPro" id="IPR050980">
    <property type="entry name" value="2C_sensor_his_kinase"/>
</dbReference>
<keyword evidence="9" id="KW-0067">ATP-binding</keyword>
<feature type="domain" description="Histidine kinase" evidence="11">
    <location>
        <begin position="215"/>
        <end position="422"/>
    </location>
</feature>
<evidence type="ECO:0000259" key="11">
    <source>
        <dbReference type="PROSITE" id="PS50109"/>
    </source>
</evidence>
<gene>
    <name evidence="12" type="ORF">SAMN04490244_103344</name>
</gene>
<dbReference type="Pfam" id="PF02518">
    <property type="entry name" value="HATPase_c"/>
    <property type="match status" value="1"/>
</dbReference>
<keyword evidence="8 12" id="KW-0418">Kinase</keyword>
<dbReference type="SMART" id="SM00387">
    <property type="entry name" value="HATPase_c"/>
    <property type="match status" value="1"/>
</dbReference>
<dbReference type="RefSeq" id="WP_218142517.1">
    <property type="nucleotide sequence ID" value="NZ_CBDDGO010000004.1"/>
</dbReference>
<feature type="transmembrane region" description="Helical" evidence="10">
    <location>
        <begin position="161"/>
        <end position="179"/>
    </location>
</feature>
<evidence type="ECO:0000256" key="9">
    <source>
        <dbReference type="ARBA" id="ARBA00022840"/>
    </source>
</evidence>
<keyword evidence="6" id="KW-0808">Transferase</keyword>
<dbReference type="Gene3D" id="3.30.565.10">
    <property type="entry name" value="Histidine kinase-like ATPase, C-terminal domain"/>
    <property type="match status" value="1"/>
</dbReference>
<dbReference type="GO" id="GO:0005524">
    <property type="term" value="F:ATP binding"/>
    <property type="evidence" value="ECO:0007669"/>
    <property type="project" value="UniProtKB-KW"/>
</dbReference>
<dbReference type="CDD" id="cd00082">
    <property type="entry name" value="HisKA"/>
    <property type="match status" value="1"/>
</dbReference>
<evidence type="ECO:0000256" key="2">
    <source>
        <dbReference type="ARBA" id="ARBA00004651"/>
    </source>
</evidence>
<dbReference type="PANTHER" id="PTHR44936">
    <property type="entry name" value="SENSOR PROTEIN CREC"/>
    <property type="match status" value="1"/>
</dbReference>
<keyword evidence="10" id="KW-1133">Transmembrane helix</keyword>
<reference evidence="12 13" key="1">
    <citation type="submission" date="2016-10" db="EMBL/GenBank/DDBJ databases">
        <authorList>
            <person name="de Groot N.N."/>
        </authorList>
    </citation>
    <scope>NUCLEOTIDE SEQUENCE [LARGE SCALE GENOMIC DNA]</scope>
    <source>
        <strain evidence="12 13">DSM 23042</strain>
    </source>
</reference>
<dbReference type="InterPro" id="IPR003594">
    <property type="entry name" value="HATPase_dom"/>
</dbReference>
<protein>
    <recommendedName>
        <fullName evidence="3">histidine kinase</fullName>
        <ecNumber evidence="3">2.7.13.3</ecNumber>
    </recommendedName>
</protein>
<evidence type="ECO:0000256" key="10">
    <source>
        <dbReference type="SAM" id="Phobius"/>
    </source>
</evidence>
<feature type="transmembrane region" description="Helical" evidence="10">
    <location>
        <begin position="103"/>
        <end position="120"/>
    </location>
</feature>
<keyword evidence="10" id="KW-0472">Membrane</keyword>
<feature type="transmembrane region" description="Helical" evidence="10">
    <location>
        <begin position="125"/>
        <end position="141"/>
    </location>
</feature>
<keyword evidence="5" id="KW-0597">Phosphoprotein</keyword>
<dbReference type="InterPro" id="IPR005467">
    <property type="entry name" value="His_kinase_dom"/>
</dbReference>
<feature type="transmembrane region" description="Helical" evidence="10">
    <location>
        <begin position="80"/>
        <end position="97"/>
    </location>
</feature>
<organism evidence="12 13">
    <name type="scientific">Tranquillimonas rosea</name>
    <dbReference type="NCBI Taxonomy" id="641238"/>
    <lineage>
        <taxon>Bacteria</taxon>
        <taxon>Pseudomonadati</taxon>
        <taxon>Pseudomonadota</taxon>
        <taxon>Alphaproteobacteria</taxon>
        <taxon>Rhodobacterales</taxon>
        <taxon>Roseobacteraceae</taxon>
        <taxon>Tranquillimonas</taxon>
    </lineage>
</organism>
<feature type="transmembrane region" description="Helical" evidence="10">
    <location>
        <begin position="23"/>
        <end position="42"/>
    </location>
</feature>
<evidence type="ECO:0000313" key="13">
    <source>
        <dbReference type="Proteomes" id="UP000198885"/>
    </source>
</evidence>